<evidence type="ECO:0000313" key="9">
    <source>
        <dbReference type="EMBL" id="PHK93374.1"/>
    </source>
</evidence>
<evidence type="ECO:0000256" key="7">
    <source>
        <dbReference type="RuleBase" id="RU003476"/>
    </source>
</evidence>
<dbReference type="PANTHER" id="PTHR12992:SF11">
    <property type="entry name" value="MITOCHONDRIAL COENZYME A DIPHOSPHATASE NUDT8"/>
    <property type="match status" value="1"/>
</dbReference>
<organism evidence="9 10">
    <name type="scientific">Teichococcus rhizosphaerae</name>
    <dbReference type="NCBI Taxonomy" id="1335062"/>
    <lineage>
        <taxon>Bacteria</taxon>
        <taxon>Pseudomonadati</taxon>
        <taxon>Pseudomonadota</taxon>
        <taxon>Alphaproteobacteria</taxon>
        <taxon>Acetobacterales</taxon>
        <taxon>Roseomonadaceae</taxon>
        <taxon>Roseomonas</taxon>
    </lineage>
</organism>
<dbReference type="PROSITE" id="PS00893">
    <property type="entry name" value="NUDIX_BOX"/>
    <property type="match status" value="1"/>
</dbReference>
<feature type="domain" description="Nudix hydrolase" evidence="8">
    <location>
        <begin position="40"/>
        <end position="170"/>
    </location>
</feature>
<accession>A0A2C7A8K9</accession>
<keyword evidence="5" id="KW-0460">Magnesium</keyword>
<dbReference type="OrthoDB" id="9802805at2"/>
<dbReference type="PROSITE" id="PS51462">
    <property type="entry name" value="NUDIX"/>
    <property type="match status" value="1"/>
</dbReference>
<evidence type="ECO:0000256" key="1">
    <source>
        <dbReference type="ARBA" id="ARBA00001936"/>
    </source>
</evidence>
<evidence type="ECO:0000256" key="6">
    <source>
        <dbReference type="ARBA" id="ARBA00023211"/>
    </source>
</evidence>
<dbReference type="PRINTS" id="PR00502">
    <property type="entry name" value="NUDIXFAMILY"/>
</dbReference>
<sequence>MAAEAPGALPGPLAAAEVVRRLSDPARLGRGGGAVASEGGAAAAVLVPVVLHDSGPALLLTLRAETLSSHAGQVAFPGGRIEPGENPEQAALREAAEEIGLDPRLPRILGRLPEHVTGTGFHVTPVVALLDPPLNLVPAPDEVALVFEYALAPLLDPALPQRRSAIWKGERRHFLVWPHETHYVWGATAAIMHSLAVALREGEAQDP</sequence>
<reference evidence="9 10" key="1">
    <citation type="submission" date="2017-10" db="EMBL/GenBank/DDBJ databases">
        <authorList>
            <person name="Banno H."/>
            <person name="Chua N.-H."/>
        </authorList>
    </citation>
    <scope>NUCLEOTIDE SEQUENCE [LARGE SCALE GENOMIC DNA]</scope>
    <source>
        <strain evidence="9 10">YW11</strain>
    </source>
</reference>
<dbReference type="Proteomes" id="UP000223527">
    <property type="component" value="Unassembled WGS sequence"/>
</dbReference>
<evidence type="ECO:0000256" key="4">
    <source>
        <dbReference type="ARBA" id="ARBA00022801"/>
    </source>
</evidence>
<dbReference type="InterPro" id="IPR000086">
    <property type="entry name" value="NUDIX_hydrolase_dom"/>
</dbReference>
<name>A0A2C7A8K9_9PROT</name>
<comment type="cofactor">
    <cofactor evidence="2">
        <name>Mg(2+)</name>
        <dbReference type="ChEBI" id="CHEBI:18420"/>
    </cofactor>
</comment>
<comment type="caution">
    <text evidence="9">The sequence shown here is derived from an EMBL/GenBank/DDBJ whole genome shotgun (WGS) entry which is preliminary data.</text>
</comment>
<dbReference type="InterPro" id="IPR020084">
    <property type="entry name" value="NUDIX_hydrolase_CS"/>
</dbReference>
<evidence type="ECO:0000313" key="10">
    <source>
        <dbReference type="Proteomes" id="UP000223527"/>
    </source>
</evidence>
<gene>
    <name evidence="9" type="ORF">CR162_18965</name>
</gene>
<dbReference type="Pfam" id="PF00293">
    <property type="entry name" value="NUDIX"/>
    <property type="match status" value="1"/>
</dbReference>
<keyword evidence="10" id="KW-1185">Reference proteome</keyword>
<protein>
    <submittedName>
        <fullName evidence="9">Coenzyme A pyrophosphatase</fullName>
    </submittedName>
</protein>
<keyword evidence="4 7" id="KW-0378">Hydrolase</keyword>
<dbReference type="EMBL" id="PDNU01000049">
    <property type="protein sequence ID" value="PHK93374.1"/>
    <property type="molecule type" value="Genomic_DNA"/>
</dbReference>
<dbReference type="SUPFAM" id="SSF55811">
    <property type="entry name" value="Nudix"/>
    <property type="match status" value="1"/>
</dbReference>
<evidence type="ECO:0000256" key="3">
    <source>
        <dbReference type="ARBA" id="ARBA00022723"/>
    </source>
</evidence>
<comment type="similarity">
    <text evidence="7">Belongs to the Nudix hydrolase family.</text>
</comment>
<dbReference type="AlphaFoldDB" id="A0A2C7A8K9"/>
<evidence type="ECO:0000256" key="5">
    <source>
        <dbReference type="ARBA" id="ARBA00022842"/>
    </source>
</evidence>
<evidence type="ECO:0000256" key="2">
    <source>
        <dbReference type="ARBA" id="ARBA00001946"/>
    </source>
</evidence>
<dbReference type="InterPro" id="IPR015797">
    <property type="entry name" value="NUDIX_hydrolase-like_dom_sf"/>
</dbReference>
<keyword evidence="6" id="KW-0464">Manganese</keyword>
<evidence type="ECO:0000259" key="8">
    <source>
        <dbReference type="PROSITE" id="PS51462"/>
    </source>
</evidence>
<dbReference type="GO" id="GO:0046872">
    <property type="term" value="F:metal ion binding"/>
    <property type="evidence" value="ECO:0007669"/>
    <property type="project" value="UniProtKB-KW"/>
</dbReference>
<dbReference type="PANTHER" id="PTHR12992">
    <property type="entry name" value="NUDIX HYDROLASE"/>
    <property type="match status" value="1"/>
</dbReference>
<comment type="cofactor">
    <cofactor evidence="1">
        <name>Mn(2+)</name>
        <dbReference type="ChEBI" id="CHEBI:29035"/>
    </cofactor>
</comment>
<dbReference type="GO" id="GO:0010945">
    <property type="term" value="F:coenzyme A diphosphatase activity"/>
    <property type="evidence" value="ECO:0007669"/>
    <property type="project" value="InterPro"/>
</dbReference>
<proteinExistence type="inferred from homology"/>
<dbReference type="InterPro" id="IPR045121">
    <property type="entry name" value="CoAse"/>
</dbReference>
<dbReference type="InterPro" id="IPR020476">
    <property type="entry name" value="Nudix_hydrolase"/>
</dbReference>
<keyword evidence="3" id="KW-0479">Metal-binding</keyword>
<dbReference type="Gene3D" id="3.90.79.10">
    <property type="entry name" value="Nucleoside Triphosphate Pyrophosphohydrolase"/>
    <property type="match status" value="1"/>
</dbReference>
<dbReference type="CDD" id="cd03426">
    <property type="entry name" value="NUDIX_CoAse_Nudt7"/>
    <property type="match status" value="1"/>
</dbReference>